<reference evidence="1" key="1">
    <citation type="submission" date="2020-04" db="EMBL/GenBank/DDBJ databases">
        <authorList>
            <person name="Sombolestani A."/>
        </authorList>
    </citation>
    <scope>NUCLEOTIDE SEQUENCE</scope>
    <source>
        <strain evidence="1">LMG 31484</strain>
    </source>
</reference>
<gene>
    <name evidence="1" type="ORF">HKD24_09255</name>
</gene>
<keyword evidence="2" id="KW-1185">Reference proteome</keyword>
<evidence type="ECO:0000313" key="1">
    <source>
        <dbReference type="EMBL" id="MBF0859400.1"/>
    </source>
</evidence>
<organism evidence="1 2">
    <name type="scientific">Gluconobacter vitians</name>
    <dbReference type="NCBI Taxonomy" id="2728102"/>
    <lineage>
        <taxon>Bacteria</taxon>
        <taxon>Pseudomonadati</taxon>
        <taxon>Pseudomonadota</taxon>
        <taxon>Alphaproteobacteria</taxon>
        <taxon>Acetobacterales</taxon>
        <taxon>Acetobacteraceae</taxon>
        <taxon>Gluconobacter</taxon>
    </lineage>
</organism>
<dbReference type="Proteomes" id="UP000623107">
    <property type="component" value="Unassembled WGS sequence"/>
</dbReference>
<name>A0ABR9Y6D3_9PROT</name>
<proteinExistence type="predicted"/>
<sequence length="101" mass="11537">MLEQDWMTSSARGEYERAIESAKRGNLDPLFEFSLGRHRSTPPDVSGKYLRFPEPFNDRVVRESARIKPDLHNQVRRFSSGMTLVEGGRMKLPAQWGSGRG</sequence>
<dbReference type="RefSeq" id="WP_194260029.1">
    <property type="nucleotide sequence ID" value="NZ_JABCQG010000010.1"/>
</dbReference>
<dbReference type="EMBL" id="JABCQG010000010">
    <property type="protein sequence ID" value="MBF0859400.1"/>
    <property type="molecule type" value="Genomic_DNA"/>
</dbReference>
<accession>A0ABR9Y6D3</accession>
<evidence type="ECO:0000313" key="2">
    <source>
        <dbReference type="Proteomes" id="UP000623107"/>
    </source>
</evidence>
<reference evidence="1" key="2">
    <citation type="submission" date="2020-11" db="EMBL/GenBank/DDBJ databases">
        <title>Description of novel Gluconobacter species.</title>
        <authorList>
            <person name="Cleenwerck I."/>
            <person name="Cnockaert M."/>
            <person name="Borremans W."/>
            <person name="Wieme A.D."/>
            <person name="De Vuyst L."/>
            <person name="Vandamme P."/>
        </authorList>
    </citation>
    <scope>NUCLEOTIDE SEQUENCE</scope>
    <source>
        <strain evidence="1">LMG 31484</strain>
    </source>
</reference>
<protein>
    <submittedName>
        <fullName evidence="1">Uncharacterized protein</fullName>
    </submittedName>
</protein>
<comment type="caution">
    <text evidence="1">The sequence shown here is derived from an EMBL/GenBank/DDBJ whole genome shotgun (WGS) entry which is preliminary data.</text>
</comment>